<dbReference type="AlphaFoldDB" id="A0A7Z0D351"/>
<dbReference type="RefSeq" id="WP_179428318.1">
    <property type="nucleotide sequence ID" value="NZ_JACBZP010000001.1"/>
</dbReference>
<feature type="transmembrane region" description="Helical" evidence="2">
    <location>
        <begin position="189"/>
        <end position="211"/>
    </location>
</feature>
<proteinExistence type="predicted"/>
<evidence type="ECO:0000256" key="2">
    <source>
        <dbReference type="SAM" id="Phobius"/>
    </source>
</evidence>
<evidence type="ECO:0000313" key="4">
    <source>
        <dbReference type="EMBL" id="NYI67958.1"/>
    </source>
</evidence>
<organism evidence="4 5">
    <name type="scientific">Spelaeicoccus albus</name>
    <dbReference type="NCBI Taxonomy" id="1280376"/>
    <lineage>
        <taxon>Bacteria</taxon>
        <taxon>Bacillati</taxon>
        <taxon>Actinomycetota</taxon>
        <taxon>Actinomycetes</taxon>
        <taxon>Micrococcales</taxon>
        <taxon>Brevibacteriaceae</taxon>
        <taxon>Spelaeicoccus</taxon>
    </lineage>
</organism>
<feature type="region of interest" description="Disordered" evidence="1">
    <location>
        <begin position="1"/>
        <end position="62"/>
    </location>
</feature>
<feature type="transmembrane region" description="Helical" evidence="2">
    <location>
        <begin position="93"/>
        <end position="119"/>
    </location>
</feature>
<keyword evidence="2" id="KW-0472">Membrane</keyword>
<reference evidence="4 5" key="1">
    <citation type="submission" date="2020-07" db="EMBL/GenBank/DDBJ databases">
        <title>Sequencing the genomes of 1000 actinobacteria strains.</title>
        <authorList>
            <person name="Klenk H.-P."/>
        </authorList>
    </citation>
    <scope>NUCLEOTIDE SEQUENCE [LARGE SCALE GENOMIC DNA]</scope>
    <source>
        <strain evidence="4 5">DSM 26341</strain>
    </source>
</reference>
<name>A0A7Z0D351_9MICO</name>
<feature type="compositionally biased region" description="Basic and acidic residues" evidence="1">
    <location>
        <begin position="12"/>
        <end position="22"/>
    </location>
</feature>
<dbReference type="EMBL" id="JACBZP010000001">
    <property type="protein sequence ID" value="NYI67958.1"/>
    <property type="molecule type" value="Genomic_DNA"/>
</dbReference>
<feature type="compositionally biased region" description="Low complexity" evidence="1">
    <location>
        <begin position="37"/>
        <end position="46"/>
    </location>
</feature>
<keyword evidence="5" id="KW-1185">Reference proteome</keyword>
<dbReference type="Pfam" id="PF10110">
    <property type="entry name" value="GPDPase_memb"/>
    <property type="match status" value="1"/>
</dbReference>
<sequence>MTTPPTGWQPPDEPRWGRRAAPDEPGGPPGNAWGQWTSPSTWGQPTPGSPGGPGAYSSGYRPPPKPGLIPLHPLRLGEILDGGFQALRHNPKLMIGVPAVVMGVVLLATGGLTALAIAWADTVPAAAASSSDFNLGFSALSSVGNAAISLVEACVAQLVYGTLVLAVSRAVFGEKKSFPQIWPILRPRAWPLIGMSLLLIAITIVIFAVLLTPTFVLLANGSPIGALVTGIIGYLVGLLAALYVGIRFAVSACALVLERIGPVAALKRSWRLTGRGFWRFTGIYLLANVIGALVTSLISTPIIIVGAVIGTVAALSLQDHPAALVATGIVGGVLALIVLAIASAIQYAYSGGVTALLYIDQRMRTEGLDVTLMAEAERLAGRAGP</sequence>
<dbReference type="Proteomes" id="UP000539111">
    <property type="component" value="Unassembled WGS sequence"/>
</dbReference>
<evidence type="ECO:0000256" key="1">
    <source>
        <dbReference type="SAM" id="MobiDB-lite"/>
    </source>
</evidence>
<feature type="transmembrane region" description="Helical" evidence="2">
    <location>
        <begin position="231"/>
        <end position="257"/>
    </location>
</feature>
<gene>
    <name evidence="4" type="ORF">BJY26_002264</name>
</gene>
<protein>
    <recommendedName>
        <fullName evidence="3">Glycerophosphoryl diester phosphodiesterase membrane domain-containing protein</fullName>
    </recommendedName>
</protein>
<feature type="domain" description="Glycerophosphoryl diester phosphodiesterase membrane" evidence="3">
    <location>
        <begin position="231"/>
        <end position="361"/>
    </location>
</feature>
<feature type="transmembrane region" description="Helical" evidence="2">
    <location>
        <begin position="139"/>
        <end position="168"/>
    </location>
</feature>
<dbReference type="InterPro" id="IPR018476">
    <property type="entry name" value="GlyceroP-diester-Pdiesterase_M"/>
</dbReference>
<evidence type="ECO:0000313" key="5">
    <source>
        <dbReference type="Proteomes" id="UP000539111"/>
    </source>
</evidence>
<keyword evidence="2" id="KW-1133">Transmembrane helix</keyword>
<keyword evidence="2" id="KW-0812">Transmembrane</keyword>
<feature type="transmembrane region" description="Helical" evidence="2">
    <location>
        <begin position="324"/>
        <end position="349"/>
    </location>
</feature>
<accession>A0A7Z0D351</accession>
<evidence type="ECO:0000259" key="3">
    <source>
        <dbReference type="Pfam" id="PF10110"/>
    </source>
</evidence>
<comment type="caution">
    <text evidence="4">The sequence shown here is derived from an EMBL/GenBank/DDBJ whole genome shotgun (WGS) entry which is preliminary data.</text>
</comment>